<gene>
    <name evidence="1" type="ORF">EJ04DRAFT_517849</name>
</gene>
<dbReference type="Proteomes" id="UP000799444">
    <property type="component" value="Unassembled WGS sequence"/>
</dbReference>
<reference evidence="1" key="1">
    <citation type="journal article" date="2020" name="Stud. Mycol.">
        <title>101 Dothideomycetes genomes: a test case for predicting lifestyles and emergence of pathogens.</title>
        <authorList>
            <person name="Haridas S."/>
            <person name="Albert R."/>
            <person name="Binder M."/>
            <person name="Bloem J."/>
            <person name="Labutti K."/>
            <person name="Salamov A."/>
            <person name="Andreopoulos B."/>
            <person name="Baker S."/>
            <person name="Barry K."/>
            <person name="Bills G."/>
            <person name="Bluhm B."/>
            <person name="Cannon C."/>
            <person name="Castanera R."/>
            <person name="Culley D."/>
            <person name="Daum C."/>
            <person name="Ezra D."/>
            <person name="Gonzalez J."/>
            <person name="Henrissat B."/>
            <person name="Kuo A."/>
            <person name="Liang C."/>
            <person name="Lipzen A."/>
            <person name="Lutzoni F."/>
            <person name="Magnuson J."/>
            <person name="Mondo S."/>
            <person name="Nolan M."/>
            <person name="Ohm R."/>
            <person name="Pangilinan J."/>
            <person name="Park H.-J."/>
            <person name="Ramirez L."/>
            <person name="Alfaro M."/>
            <person name="Sun H."/>
            <person name="Tritt A."/>
            <person name="Yoshinaga Y."/>
            <person name="Zwiers L.-H."/>
            <person name="Turgeon B."/>
            <person name="Goodwin S."/>
            <person name="Spatafora J."/>
            <person name="Crous P."/>
            <person name="Grigoriev I."/>
        </authorList>
    </citation>
    <scope>NUCLEOTIDE SEQUENCE</scope>
    <source>
        <strain evidence="1">CBS 125425</strain>
    </source>
</reference>
<evidence type="ECO:0000313" key="1">
    <source>
        <dbReference type="EMBL" id="KAF2741273.1"/>
    </source>
</evidence>
<comment type="caution">
    <text evidence="1">The sequence shown here is derived from an EMBL/GenBank/DDBJ whole genome shotgun (WGS) entry which is preliminary data.</text>
</comment>
<proteinExistence type="predicted"/>
<accession>A0A9P4R8Q1</accession>
<keyword evidence="2" id="KW-1185">Reference proteome</keyword>
<sequence>MVAGSHAGCFWNRAQRRGAAAQDGASHPTAGDPQPRSLVVGAESANGAAMTAGEVRCWRSVPSPWALCFSLTAGPVLVRCNLSSTDALVQLRHVREPKLELLQNENALPCPSSECEVEVTPLSPVEPLHALCERGALMGARRWSASPHVGDDWDLRAPRRRLEMAPRK</sequence>
<evidence type="ECO:0000313" key="2">
    <source>
        <dbReference type="Proteomes" id="UP000799444"/>
    </source>
</evidence>
<dbReference type="AlphaFoldDB" id="A0A9P4R8Q1"/>
<dbReference type="EMBL" id="ML996097">
    <property type="protein sequence ID" value="KAF2741273.1"/>
    <property type="molecule type" value="Genomic_DNA"/>
</dbReference>
<organism evidence="1 2">
    <name type="scientific">Polyplosphaeria fusca</name>
    <dbReference type="NCBI Taxonomy" id="682080"/>
    <lineage>
        <taxon>Eukaryota</taxon>
        <taxon>Fungi</taxon>
        <taxon>Dikarya</taxon>
        <taxon>Ascomycota</taxon>
        <taxon>Pezizomycotina</taxon>
        <taxon>Dothideomycetes</taxon>
        <taxon>Pleosporomycetidae</taxon>
        <taxon>Pleosporales</taxon>
        <taxon>Tetraplosphaeriaceae</taxon>
        <taxon>Polyplosphaeria</taxon>
    </lineage>
</organism>
<protein>
    <submittedName>
        <fullName evidence="1">Uncharacterized protein</fullName>
    </submittedName>
</protein>
<name>A0A9P4R8Q1_9PLEO</name>